<protein>
    <submittedName>
        <fullName evidence="5">Integrase catalytic subunit</fullName>
    </submittedName>
</protein>
<evidence type="ECO:0000313" key="3">
    <source>
        <dbReference type="EMBL" id="AKF28905.1"/>
    </source>
</evidence>
<dbReference type="EMBL" id="CP011309">
    <property type="protein sequence ID" value="AKF28973.1"/>
    <property type="molecule type" value="Genomic_DNA"/>
</dbReference>
<dbReference type="GO" id="GO:0003676">
    <property type="term" value="F:nucleic acid binding"/>
    <property type="evidence" value="ECO:0007669"/>
    <property type="project" value="InterPro"/>
</dbReference>
<dbReference type="PANTHER" id="PTHR46889">
    <property type="entry name" value="TRANSPOSASE INSF FOR INSERTION SEQUENCE IS3B-RELATED"/>
    <property type="match status" value="1"/>
</dbReference>
<name>A0A0F6WRV3_9CORY</name>
<dbReference type="InterPro" id="IPR001584">
    <property type="entry name" value="Integrase_cat-core"/>
</dbReference>
<evidence type="ECO:0000313" key="7">
    <source>
        <dbReference type="EMBL" id="AKF28973.1"/>
    </source>
</evidence>
<evidence type="ECO:0000259" key="1">
    <source>
        <dbReference type="PROSITE" id="PS50994"/>
    </source>
</evidence>
<dbReference type="AlphaFoldDB" id="A0A0F6WRV3"/>
<dbReference type="EMBL" id="CP011309">
    <property type="protein sequence ID" value="AKF28905.1"/>
    <property type="molecule type" value="Genomic_DNA"/>
</dbReference>
<dbReference type="InterPro" id="IPR036397">
    <property type="entry name" value="RNaseH_sf"/>
</dbReference>
<accession>A0A0F6WRV3</accession>
<evidence type="ECO:0000313" key="6">
    <source>
        <dbReference type="EMBL" id="AKF28951.1"/>
    </source>
</evidence>
<sequence length="301" mass="34027">MKNPIPHTKRSGSKRISDADRAQIAVLLSAGFEQGLSVRQIYYQHLDSGERLLAGERMFYRIAQTLRDPVVKPARRTREPATVPTVTATGPGQVFVWDVTWVKGSHTRVLYALHVVMDLFSRKIVGWTLQSREDKNVAVMLIEETIKQEGLGRVEVVHSDNGSIMTSKDMARMLERYGVEQSLIRPGVSNDNPHCESVNHTIKHHRLGLEVYDSITDADESLGLVISAYNTTDYHSGIANFIPEQVFDGSWVSTAQQRRGVLRRYYAAHPERFHRPPRVKVPARKVSINASRVGDEYLLIE</sequence>
<dbReference type="HOGENOM" id="CLU_043663_0_0_11"/>
<gene>
    <name evidence="2" type="ORF">YH66_00655</name>
    <name evidence="3" type="ORF">YH66_01850</name>
    <name evidence="4" type="ORF">YH66_01995</name>
    <name evidence="5" type="ORF">YH66_03680</name>
    <name evidence="6" type="ORF">YH66_06195</name>
    <name evidence="7" type="ORF">YH66_08775</name>
</gene>
<dbReference type="PANTHER" id="PTHR46889:SF4">
    <property type="entry name" value="TRANSPOSASE INSO FOR INSERTION SEQUENCE ELEMENT IS911B-RELATED"/>
    <property type="match status" value="1"/>
</dbReference>
<evidence type="ECO:0000313" key="5">
    <source>
        <dbReference type="EMBL" id="AKF28926.1"/>
    </source>
</evidence>
<dbReference type="InterPro" id="IPR050900">
    <property type="entry name" value="Transposase_IS3/IS150/IS904"/>
</dbReference>
<evidence type="ECO:0000313" key="8">
    <source>
        <dbReference type="Proteomes" id="UP000034037"/>
    </source>
</evidence>
<dbReference type="SUPFAM" id="SSF53098">
    <property type="entry name" value="Ribonuclease H-like"/>
    <property type="match status" value="1"/>
</dbReference>
<dbReference type="Gene3D" id="3.30.420.10">
    <property type="entry name" value="Ribonuclease H-like superfamily/Ribonuclease H"/>
    <property type="match status" value="1"/>
</dbReference>
<keyword evidence="8" id="KW-1185">Reference proteome</keyword>
<dbReference type="EMBL" id="CP011309">
    <property type="protein sequence ID" value="AKF28894.1"/>
    <property type="molecule type" value="Genomic_DNA"/>
</dbReference>
<evidence type="ECO:0000313" key="4">
    <source>
        <dbReference type="EMBL" id="AKF28907.1"/>
    </source>
</evidence>
<evidence type="ECO:0000313" key="2">
    <source>
        <dbReference type="EMBL" id="AKF28894.1"/>
    </source>
</evidence>
<reference evidence="5 8" key="1">
    <citation type="submission" date="2015-04" db="EMBL/GenBank/DDBJ databases">
        <title>Complete Genome Sequence of Brevibacterium flavum ATCC 15168.</title>
        <authorList>
            <person name="Ahn J."/>
            <person name="Park G."/>
            <person name="Jeon W."/>
            <person name="Jang Y."/>
            <person name="Jang M."/>
            <person name="Lee H."/>
            <person name="Lee H."/>
        </authorList>
    </citation>
    <scope>NUCLEOTIDE SEQUENCE [LARGE SCALE GENOMIC DNA]</scope>
    <source>
        <strain evidence="5 8">ATCC 15168</strain>
    </source>
</reference>
<dbReference type="EMBL" id="CP011309">
    <property type="protein sequence ID" value="AKF28926.1"/>
    <property type="molecule type" value="Genomic_DNA"/>
</dbReference>
<feature type="domain" description="Integrase catalytic" evidence="1">
    <location>
        <begin position="87"/>
        <end position="251"/>
    </location>
</feature>
<dbReference type="EMBL" id="CP011309">
    <property type="protein sequence ID" value="AKF28951.1"/>
    <property type="molecule type" value="Genomic_DNA"/>
</dbReference>
<proteinExistence type="predicted"/>
<dbReference type="PATRIC" id="fig|92706.3.peg.1287"/>
<dbReference type="EMBL" id="CP011309">
    <property type="protein sequence ID" value="AKF28907.1"/>
    <property type="molecule type" value="Genomic_DNA"/>
</dbReference>
<dbReference type="Pfam" id="PF00665">
    <property type="entry name" value="rve"/>
    <property type="match status" value="1"/>
</dbReference>
<organism evidence="5 8">
    <name type="scientific">[Brevibacterium] flavum</name>
    <dbReference type="NCBI Taxonomy" id="92706"/>
    <lineage>
        <taxon>Bacteria</taxon>
        <taxon>Bacillati</taxon>
        <taxon>Actinomycetota</taxon>
        <taxon>Actinomycetes</taxon>
        <taxon>Mycobacteriales</taxon>
        <taxon>Corynebacteriaceae</taxon>
        <taxon>Corynebacterium</taxon>
    </lineage>
</organism>
<dbReference type="GO" id="GO:0015074">
    <property type="term" value="P:DNA integration"/>
    <property type="evidence" value="ECO:0007669"/>
    <property type="project" value="InterPro"/>
</dbReference>
<dbReference type="InterPro" id="IPR012337">
    <property type="entry name" value="RNaseH-like_sf"/>
</dbReference>
<dbReference type="PROSITE" id="PS50994">
    <property type="entry name" value="INTEGRASE"/>
    <property type="match status" value="1"/>
</dbReference>
<dbReference type="Proteomes" id="UP000034037">
    <property type="component" value="Chromosome"/>
</dbReference>